<organism evidence="1 2">
    <name type="scientific">Rattus norvegicus</name>
    <name type="common">Rat</name>
    <dbReference type="NCBI Taxonomy" id="10116"/>
    <lineage>
        <taxon>Eukaryota</taxon>
        <taxon>Metazoa</taxon>
        <taxon>Chordata</taxon>
        <taxon>Craniata</taxon>
        <taxon>Vertebrata</taxon>
        <taxon>Euteleostomi</taxon>
        <taxon>Mammalia</taxon>
        <taxon>Eutheria</taxon>
        <taxon>Euarchontoglires</taxon>
        <taxon>Glires</taxon>
        <taxon>Rodentia</taxon>
        <taxon>Myomorpha</taxon>
        <taxon>Muroidea</taxon>
        <taxon>Muridae</taxon>
        <taxon>Murinae</taxon>
        <taxon>Rattus</taxon>
    </lineage>
</organism>
<dbReference type="AlphaFoldDB" id="A6IR41"/>
<evidence type="ECO:0000313" key="1">
    <source>
        <dbReference type="EMBL" id="EDM11194.1"/>
    </source>
</evidence>
<dbReference type="EMBL" id="CH473967">
    <property type="protein sequence ID" value="EDM11194.1"/>
    <property type="molecule type" value="Genomic_DNA"/>
</dbReference>
<gene>
    <name evidence="1" type="ORF">rCG_53009</name>
</gene>
<protein>
    <submittedName>
        <fullName evidence="1">RCG53009</fullName>
    </submittedName>
</protein>
<dbReference type="Proteomes" id="UP000234681">
    <property type="component" value="Chromosome 11"/>
</dbReference>
<accession>A6IR41</accession>
<name>A6IR41_RAT</name>
<reference evidence="2" key="1">
    <citation type="submission" date="2005-09" db="EMBL/GenBank/DDBJ databases">
        <authorList>
            <person name="Mural R.J."/>
            <person name="Li P.W."/>
            <person name="Adams M.D."/>
            <person name="Amanatides P.G."/>
            <person name="Baden-Tillson H."/>
            <person name="Barnstead M."/>
            <person name="Chin S.H."/>
            <person name="Dew I."/>
            <person name="Evans C.A."/>
            <person name="Ferriera S."/>
            <person name="Flanigan M."/>
            <person name="Fosler C."/>
            <person name="Glodek A."/>
            <person name="Gu Z."/>
            <person name="Holt R.A."/>
            <person name="Jennings D."/>
            <person name="Kraft C.L."/>
            <person name="Lu F."/>
            <person name="Nguyen T."/>
            <person name="Nusskern D.R."/>
            <person name="Pfannkoch C.M."/>
            <person name="Sitter C."/>
            <person name="Sutton G.G."/>
            <person name="Venter J.C."/>
            <person name="Wang Z."/>
            <person name="Woodage T."/>
            <person name="Zheng X.H."/>
            <person name="Zhong F."/>
        </authorList>
    </citation>
    <scope>NUCLEOTIDE SEQUENCE [LARGE SCALE GENOMIC DNA]</scope>
    <source>
        <strain>BN</strain>
        <strain evidence="2">Sprague-Dawley</strain>
    </source>
</reference>
<proteinExistence type="predicted"/>
<sequence length="18" mass="2245">MRIKKSMRAWFIPRHTVS</sequence>
<evidence type="ECO:0000313" key="2">
    <source>
        <dbReference type="Proteomes" id="UP000234681"/>
    </source>
</evidence>